<evidence type="ECO:0000313" key="2">
    <source>
        <dbReference type="Proteomes" id="UP000230423"/>
    </source>
</evidence>
<sequence>MWETGNKLCGRGYSKVHWIDHRSGGTVAPRPSNIDFPSGVARLLSQMYGYKMNFKPRSHDAEAYFRFQDFIVYSFQGRATTT</sequence>
<dbReference type="Proteomes" id="UP000230423">
    <property type="component" value="Unassembled WGS sequence"/>
</dbReference>
<keyword evidence="2" id="KW-1185">Reference proteome</keyword>
<dbReference type="AlphaFoldDB" id="A0A2G9TTK3"/>
<dbReference type="EMBL" id="KZ353781">
    <property type="protein sequence ID" value="PIO61333.1"/>
    <property type="molecule type" value="Genomic_DNA"/>
</dbReference>
<evidence type="ECO:0000313" key="1">
    <source>
        <dbReference type="EMBL" id="PIO61333.1"/>
    </source>
</evidence>
<gene>
    <name evidence="1" type="ORF">TELCIR_17144</name>
</gene>
<protein>
    <submittedName>
        <fullName evidence="1">Uncharacterized protein</fullName>
    </submittedName>
</protein>
<organism evidence="1 2">
    <name type="scientific">Teladorsagia circumcincta</name>
    <name type="common">Brown stomach worm</name>
    <name type="synonym">Ostertagia circumcincta</name>
    <dbReference type="NCBI Taxonomy" id="45464"/>
    <lineage>
        <taxon>Eukaryota</taxon>
        <taxon>Metazoa</taxon>
        <taxon>Ecdysozoa</taxon>
        <taxon>Nematoda</taxon>
        <taxon>Chromadorea</taxon>
        <taxon>Rhabditida</taxon>
        <taxon>Rhabditina</taxon>
        <taxon>Rhabditomorpha</taxon>
        <taxon>Strongyloidea</taxon>
        <taxon>Trichostrongylidae</taxon>
        <taxon>Teladorsagia</taxon>
    </lineage>
</organism>
<name>A0A2G9TTK3_TELCI</name>
<proteinExistence type="predicted"/>
<reference evidence="1 2" key="1">
    <citation type="submission" date="2015-09" db="EMBL/GenBank/DDBJ databases">
        <title>Draft genome of the parasitic nematode Teladorsagia circumcincta isolate WARC Sus (inbred).</title>
        <authorList>
            <person name="Mitreva M."/>
        </authorList>
    </citation>
    <scope>NUCLEOTIDE SEQUENCE [LARGE SCALE GENOMIC DNA]</scope>
    <source>
        <strain evidence="1 2">S</strain>
    </source>
</reference>
<accession>A0A2G9TTK3</accession>